<feature type="domain" description="CHK kinase-like" evidence="1">
    <location>
        <begin position="149"/>
        <end position="334"/>
    </location>
</feature>
<evidence type="ECO:0000313" key="2">
    <source>
        <dbReference type="Proteomes" id="UP000025227"/>
    </source>
</evidence>
<dbReference type="InterPro" id="IPR015897">
    <property type="entry name" value="CHK_kinase-like"/>
</dbReference>
<dbReference type="AlphaFoldDB" id="A0A7I5ED10"/>
<dbReference type="SUPFAM" id="SSF56112">
    <property type="entry name" value="Protein kinase-like (PK-like)"/>
    <property type="match status" value="1"/>
</dbReference>
<dbReference type="InterPro" id="IPR011009">
    <property type="entry name" value="Kinase-like_dom_sf"/>
</dbReference>
<dbReference type="OrthoDB" id="5813109at2759"/>
<dbReference type="Pfam" id="PF07914">
    <property type="entry name" value="DUF1679"/>
    <property type="match status" value="1"/>
</dbReference>
<dbReference type="InterPro" id="IPR052961">
    <property type="entry name" value="Oxido-Kinase-like_Enzymes"/>
</dbReference>
<evidence type="ECO:0000259" key="1">
    <source>
        <dbReference type="SMART" id="SM00587"/>
    </source>
</evidence>
<name>A0A7I5ED10_HAECO</name>
<evidence type="ECO:0000313" key="3">
    <source>
        <dbReference type="WBParaSite" id="HCON_00155270-00002"/>
    </source>
</evidence>
<keyword evidence="2" id="KW-1185">Reference proteome</keyword>
<dbReference type="InterPro" id="IPR012877">
    <property type="entry name" value="Dhs-27"/>
</dbReference>
<dbReference type="WBParaSite" id="HCON_00155270-00002">
    <property type="protein sequence ID" value="HCON_00155270-00002"/>
    <property type="gene ID" value="HCON_00155270"/>
</dbReference>
<dbReference type="PANTHER" id="PTHR23020:SF8">
    <property type="entry name" value="CHK KINASE-LIKE DOMAIN-CONTAINING PROTEIN"/>
    <property type="match status" value="1"/>
</dbReference>
<reference evidence="3" key="1">
    <citation type="submission" date="2020-12" db="UniProtKB">
        <authorList>
            <consortium name="WormBaseParasite"/>
        </authorList>
    </citation>
    <scope>IDENTIFICATION</scope>
    <source>
        <strain evidence="3">MHco3</strain>
    </source>
</reference>
<dbReference type="Proteomes" id="UP000025227">
    <property type="component" value="Unplaced"/>
</dbReference>
<proteinExistence type="predicted"/>
<dbReference type="PANTHER" id="PTHR23020">
    <property type="entry name" value="UNCHARACTERIZED NUCLEAR HORMONE RECEPTOR-RELATED"/>
    <property type="match status" value="1"/>
</dbReference>
<organism evidence="2 3">
    <name type="scientific">Haemonchus contortus</name>
    <name type="common">Barber pole worm</name>
    <dbReference type="NCBI Taxonomy" id="6289"/>
    <lineage>
        <taxon>Eukaryota</taxon>
        <taxon>Metazoa</taxon>
        <taxon>Ecdysozoa</taxon>
        <taxon>Nematoda</taxon>
        <taxon>Chromadorea</taxon>
        <taxon>Rhabditida</taxon>
        <taxon>Rhabditina</taxon>
        <taxon>Rhabditomorpha</taxon>
        <taxon>Strongyloidea</taxon>
        <taxon>Trichostrongylidae</taxon>
        <taxon>Haemonchus</taxon>
    </lineage>
</organism>
<protein>
    <submittedName>
        <fullName evidence="3">CHK domain-containing protein</fullName>
    </submittedName>
</protein>
<dbReference type="SMART" id="SM00587">
    <property type="entry name" value="CHK"/>
    <property type="match status" value="1"/>
</dbReference>
<dbReference type="OMA" id="THLTWDE"/>
<dbReference type="Gene3D" id="3.90.1200.10">
    <property type="match status" value="1"/>
</dbReference>
<accession>A0A7I5ED10</accession>
<sequence>MSLFTAADGILKTHLTWDELQKSVFKALGADAKFGPNKDVKDIGAGNGLMSKICLISPDWKSELRNVPQIFIVKICSQLSMVENQAIMDNKDFIDEDLIKQFENYIKQNHNVEVRLYELLKKYDVTDIPTPKIYYTQEFSEDNPLNGYIIMEYIDGTLYHLADNISPEHMSQVMESLAKLQATGMKFTDDAKAHFQNHPYLVLFSKMLNEQGSKGFMTMLRQFGGERMKDKIDHLESVLPEILDIKLIQEMPKSLGMEPFLCHGDLWATNLIWKNGANDLELKAVIDFQNAHFGCPSVDFTRILCACMGSTARKDNWESLLEEFYTYLEKELGGHHMPYTLDMLKKAYRLLFPLGAFLMLPMFGPTFHTINSSTDVDYKTKALMVMFEKAEGLLEDIYDFHQNNKQQR</sequence>